<comment type="subcellular location">
    <subcellularLocation>
        <location evidence="1 7">Cell membrane</location>
        <topology evidence="1 7">Multi-pass membrane protein</topology>
    </subcellularLocation>
</comment>
<keyword evidence="3" id="KW-1003">Cell membrane</keyword>
<name>A0A0C1HED5_9NEIS</name>
<evidence type="ECO:0000256" key="6">
    <source>
        <dbReference type="ARBA" id="ARBA00023136"/>
    </source>
</evidence>
<keyword evidence="4 7" id="KW-0812">Transmembrane</keyword>
<evidence type="ECO:0000313" key="10">
    <source>
        <dbReference type="EMBL" id="UNV86469.1"/>
    </source>
</evidence>
<organism evidence="9 11">
    <name type="scientific">Morococcus cerebrosus</name>
    <dbReference type="NCBI Taxonomy" id="1056807"/>
    <lineage>
        <taxon>Bacteria</taxon>
        <taxon>Pseudomonadati</taxon>
        <taxon>Pseudomonadota</taxon>
        <taxon>Betaproteobacteria</taxon>
        <taxon>Neisseriales</taxon>
        <taxon>Neisseriaceae</taxon>
        <taxon>Morococcus</taxon>
    </lineage>
</organism>
<dbReference type="PANTHER" id="PTHR30465">
    <property type="entry name" value="INNER MEMBRANE ABC TRANSPORTER"/>
    <property type="match status" value="1"/>
</dbReference>
<evidence type="ECO:0000313" key="12">
    <source>
        <dbReference type="Proteomes" id="UP000829504"/>
    </source>
</evidence>
<feature type="transmembrane region" description="Helical" evidence="7">
    <location>
        <begin position="170"/>
        <end position="190"/>
    </location>
</feature>
<dbReference type="Proteomes" id="UP000031390">
    <property type="component" value="Unassembled WGS sequence"/>
</dbReference>
<proteinExistence type="inferred from homology"/>
<feature type="transmembrane region" description="Helical" evidence="7">
    <location>
        <begin position="232"/>
        <end position="254"/>
    </location>
</feature>
<dbReference type="EMBL" id="JUFZ01000016">
    <property type="protein sequence ID" value="KIC12532.1"/>
    <property type="molecule type" value="Genomic_DNA"/>
</dbReference>
<comment type="similarity">
    <text evidence="7">Belongs to the binding-protein-dependent transport system permease family.</text>
</comment>
<dbReference type="PATRIC" id="fig|1056807.3.peg.434"/>
<feature type="transmembrane region" description="Helical" evidence="7">
    <location>
        <begin position="12"/>
        <end position="30"/>
    </location>
</feature>
<evidence type="ECO:0000256" key="5">
    <source>
        <dbReference type="ARBA" id="ARBA00022989"/>
    </source>
</evidence>
<gene>
    <name evidence="10" type="primary">oppB</name>
    <name evidence="9" type="ORF">MCC93_04510</name>
    <name evidence="10" type="ORF">MON37_07115</name>
</gene>
<keyword evidence="12" id="KW-1185">Reference proteome</keyword>
<keyword evidence="6 7" id="KW-0472">Membrane</keyword>
<dbReference type="InterPro" id="IPR045621">
    <property type="entry name" value="BPD_transp_1_N"/>
</dbReference>
<reference evidence="10 12" key="2">
    <citation type="submission" date="2022-03" db="EMBL/GenBank/DDBJ databases">
        <title>Genome sequencing of Morococcus cerebrosus.</title>
        <authorList>
            <person name="Baek M.-G."/>
            <person name="Yi H."/>
        </authorList>
    </citation>
    <scope>NUCLEOTIDE SEQUENCE [LARGE SCALE GENOMIC DNA]</scope>
    <source>
        <strain evidence="10 12">CIP 81.93</strain>
    </source>
</reference>
<dbReference type="GO" id="GO:0055085">
    <property type="term" value="P:transmembrane transport"/>
    <property type="evidence" value="ECO:0007669"/>
    <property type="project" value="InterPro"/>
</dbReference>
<evidence type="ECO:0000256" key="2">
    <source>
        <dbReference type="ARBA" id="ARBA00022448"/>
    </source>
</evidence>
<dbReference type="AlphaFoldDB" id="A0A0C1HED5"/>
<dbReference type="RefSeq" id="WP_039405341.1">
    <property type="nucleotide sequence ID" value="NZ_CP094242.1"/>
</dbReference>
<evidence type="ECO:0000256" key="4">
    <source>
        <dbReference type="ARBA" id="ARBA00022692"/>
    </source>
</evidence>
<dbReference type="NCBIfam" id="NF007008">
    <property type="entry name" value="PRK09471.1"/>
    <property type="match status" value="1"/>
</dbReference>
<feature type="transmembrane region" description="Helical" evidence="7">
    <location>
        <begin position="100"/>
        <end position="121"/>
    </location>
</feature>
<evidence type="ECO:0000256" key="1">
    <source>
        <dbReference type="ARBA" id="ARBA00004651"/>
    </source>
</evidence>
<dbReference type="InterPro" id="IPR000515">
    <property type="entry name" value="MetI-like"/>
</dbReference>
<evidence type="ECO:0000313" key="11">
    <source>
        <dbReference type="Proteomes" id="UP000031390"/>
    </source>
</evidence>
<dbReference type="CDD" id="cd06261">
    <property type="entry name" value="TM_PBP2"/>
    <property type="match status" value="1"/>
</dbReference>
<dbReference type="InterPro" id="IPR035906">
    <property type="entry name" value="MetI-like_sf"/>
</dbReference>
<protein>
    <submittedName>
        <fullName evidence="9 10">Peptide ABC transporter permease</fullName>
    </submittedName>
</protein>
<dbReference type="Proteomes" id="UP000829504">
    <property type="component" value="Chromosome"/>
</dbReference>
<dbReference type="SUPFAM" id="SSF161098">
    <property type="entry name" value="MetI-like"/>
    <property type="match status" value="1"/>
</dbReference>
<feature type="transmembrane region" description="Helical" evidence="7">
    <location>
        <begin position="133"/>
        <end position="158"/>
    </location>
</feature>
<reference evidence="9 11" key="1">
    <citation type="submission" date="2014-12" db="EMBL/GenBank/DDBJ databases">
        <title>Genome sequence of Morococcus cerebrosus.</title>
        <authorList>
            <person name="Shin S.-K."/>
            <person name="Yi H."/>
        </authorList>
    </citation>
    <scope>NUCLEOTIDE SEQUENCE [LARGE SCALE GENOMIC DNA]</scope>
    <source>
        <strain evidence="9 11">CIP 81.93</strain>
    </source>
</reference>
<feature type="domain" description="ABC transmembrane type-1" evidence="8">
    <location>
        <begin position="94"/>
        <end position="293"/>
    </location>
</feature>
<dbReference type="PANTHER" id="PTHR30465:SF74">
    <property type="entry name" value="OLIGOPEPTIDE TRANSPORT SYSTEM PERMEASE PROTEIN OPPB"/>
    <property type="match status" value="1"/>
</dbReference>
<dbReference type="Gene3D" id="1.10.3720.10">
    <property type="entry name" value="MetI-like"/>
    <property type="match status" value="1"/>
</dbReference>
<accession>A0A0C1HED5</accession>
<dbReference type="Pfam" id="PF19300">
    <property type="entry name" value="BPD_transp_1_N"/>
    <property type="match status" value="1"/>
</dbReference>
<dbReference type="GO" id="GO:0005886">
    <property type="term" value="C:plasma membrane"/>
    <property type="evidence" value="ECO:0007669"/>
    <property type="project" value="UniProtKB-SubCell"/>
</dbReference>
<dbReference type="EMBL" id="CP094242">
    <property type="protein sequence ID" value="UNV86469.1"/>
    <property type="molecule type" value="Genomic_DNA"/>
</dbReference>
<dbReference type="PROSITE" id="PS50928">
    <property type="entry name" value="ABC_TM1"/>
    <property type="match status" value="1"/>
</dbReference>
<evidence type="ECO:0000256" key="7">
    <source>
        <dbReference type="RuleBase" id="RU363032"/>
    </source>
</evidence>
<sequence length="306" mass="33333">MLKFIIRRILSAIPTMLVLITVSFFLMRLAPGSPFTGDKNVPPAVLANIEAKYHLNDPMYLQYFNYLKQLAHGDLGPSFKYKDYNVNELLAQALPVSVELGVYAFIISTVLGVLMGTIAALRRNTWADYTIMTAAMTGIVVPSFVKAPIMIFIFAITLKWLPAGGWNDGSLTSLILPVAALSIGYVAGLARITRGAMIEVLNSPYIRTARAKGLSMNSIVLRHALRPAMLPILSYLVPAFVGIITGAIVIESVFGLPGIGQLFVNGALNRDYGMILGLTILVGVLTIVFNAILDILYALIDPKIRY</sequence>
<keyword evidence="5 7" id="KW-1133">Transmembrane helix</keyword>
<evidence type="ECO:0000259" key="8">
    <source>
        <dbReference type="PROSITE" id="PS50928"/>
    </source>
</evidence>
<keyword evidence="2 7" id="KW-0813">Transport</keyword>
<dbReference type="Pfam" id="PF00528">
    <property type="entry name" value="BPD_transp_1"/>
    <property type="match status" value="1"/>
</dbReference>
<evidence type="ECO:0000313" key="9">
    <source>
        <dbReference type="EMBL" id="KIC12532.1"/>
    </source>
</evidence>
<feature type="transmembrane region" description="Helical" evidence="7">
    <location>
        <begin position="274"/>
        <end position="300"/>
    </location>
</feature>
<evidence type="ECO:0000256" key="3">
    <source>
        <dbReference type="ARBA" id="ARBA00022475"/>
    </source>
</evidence>